<dbReference type="NCBIfam" id="TIGR00719">
    <property type="entry name" value="sda_beta"/>
    <property type="match status" value="1"/>
</dbReference>
<feature type="domain" description="ACT" evidence="12">
    <location>
        <begin position="136"/>
        <end position="211"/>
    </location>
</feature>
<dbReference type="PANTHER" id="PTHR30182:SF12">
    <property type="entry name" value="L-SERINE DEHYDRATASE, BETA CHAIN-RELATED"/>
    <property type="match status" value="1"/>
</dbReference>
<keyword evidence="6 11" id="KW-0479">Metal-binding</keyword>
<dbReference type="Gene3D" id="3.30.70.260">
    <property type="match status" value="1"/>
</dbReference>
<dbReference type="PROSITE" id="PS51671">
    <property type="entry name" value="ACT"/>
    <property type="match status" value="1"/>
</dbReference>
<evidence type="ECO:0000256" key="5">
    <source>
        <dbReference type="ARBA" id="ARBA00022485"/>
    </source>
</evidence>
<dbReference type="FunFam" id="3.30.1330.90:FF:000004">
    <property type="entry name" value="L-serine dehydratase, iron-sulfur-dependent subunit beta"/>
    <property type="match status" value="1"/>
</dbReference>
<gene>
    <name evidence="13" type="ORF">LARV_02327</name>
</gene>
<evidence type="ECO:0000256" key="3">
    <source>
        <dbReference type="ARBA" id="ARBA00008636"/>
    </source>
</evidence>
<dbReference type="CDD" id="cd04903">
    <property type="entry name" value="ACT_LSD"/>
    <property type="match status" value="1"/>
</dbReference>
<accession>A0A0S7BLL0</accession>
<dbReference type="Gene3D" id="3.30.1330.90">
    <property type="entry name" value="D-3-phosphoglycerate dehydrogenase, domain 3"/>
    <property type="match status" value="1"/>
</dbReference>
<dbReference type="GO" id="GO:0003941">
    <property type="term" value="F:L-serine ammonia-lyase activity"/>
    <property type="evidence" value="ECO:0007669"/>
    <property type="project" value="UniProtKB-UniRule"/>
</dbReference>
<keyword evidence="9 11" id="KW-0456">Lyase</keyword>
<keyword evidence="4 11" id="KW-0312">Gluconeogenesis</keyword>
<dbReference type="AlphaFoldDB" id="A0A0S7BLL0"/>
<proteinExistence type="inferred from homology"/>
<evidence type="ECO:0000256" key="9">
    <source>
        <dbReference type="ARBA" id="ARBA00023239"/>
    </source>
</evidence>
<evidence type="ECO:0000256" key="6">
    <source>
        <dbReference type="ARBA" id="ARBA00022723"/>
    </source>
</evidence>
<organism evidence="13">
    <name type="scientific">Longilinea arvoryzae</name>
    <dbReference type="NCBI Taxonomy" id="360412"/>
    <lineage>
        <taxon>Bacteria</taxon>
        <taxon>Bacillati</taxon>
        <taxon>Chloroflexota</taxon>
        <taxon>Anaerolineae</taxon>
        <taxon>Anaerolineales</taxon>
        <taxon>Anaerolineaceae</taxon>
        <taxon>Longilinea</taxon>
    </lineage>
</organism>
<dbReference type="InterPro" id="IPR029009">
    <property type="entry name" value="ASB_dom_sf"/>
</dbReference>
<comment type="similarity">
    <text evidence="3 11">Belongs to the iron-sulfur dependent L-serine dehydratase family.</text>
</comment>
<name>A0A0S7BLL0_9CHLR</name>
<dbReference type="Pfam" id="PF03315">
    <property type="entry name" value="SDH_beta"/>
    <property type="match status" value="1"/>
</dbReference>
<evidence type="ECO:0000256" key="2">
    <source>
        <dbReference type="ARBA" id="ARBA00004742"/>
    </source>
</evidence>
<dbReference type="InterPro" id="IPR051318">
    <property type="entry name" value="Fe-S_L-Ser"/>
</dbReference>
<dbReference type="Proteomes" id="UP000055060">
    <property type="component" value="Unassembled WGS sequence"/>
</dbReference>
<evidence type="ECO:0000259" key="12">
    <source>
        <dbReference type="PROSITE" id="PS51671"/>
    </source>
</evidence>
<evidence type="ECO:0000256" key="7">
    <source>
        <dbReference type="ARBA" id="ARBA00023004"/>
    </source>
</evidence>
<evidence type="ECO:0000256" key="8">
    <source>
        <dbReference type="ARBA" id="ARBA00023014"/>
    </source>
</evidence>
<dbReference type="Pfam" id="PF01842">
    <property type="entry name" value="ACT"/>
    <property type="match status" value="1"/>
</dbReference>
<reference evidence="13" key="1">
    <citation type="submission" date="2015-07" db="EMBL/GenBank/DDBJ databases">
        <title>Draft Genome Sequences of Anaerolinea thermolimosa IMO-1, Bellilinea caldifistulae GOMI-1, Leptolinea tardivitalis YMTK-2, Levilinea saccharolytica KIBI-1,Longilinea arvoryzae KOME-1, Previously Described as Members of the Anaerolineaceae (Chloroflexi).</title>
        <authorList>
            <person name="Sekiguchi Y."/>
            <person name="Ohashi A."/>
            <person name="Matsuura N."/>
            <person name="Tourlousse M.D."/>
        </authorList>
    </citation>
    <scope>NUCLEOTIDE SEQUENCE [LARGE SCALE GENOMIC DNA]</scope>
    <source>
        <strain evidence="13">KOME-1</strain>
    </source>
</reference>
<comment type="pathway">
    <text evidence="2">Carbohydrate biosynthesis; gluconeogenesis.</text>
</comment>
<dbReference type="EMBL" id="DF967972">
    <property type="protein sequence ID" value="GAP14554.1"/>
    <property type="molecule type" value="Genomic_DNA"/>
</dbReference>
<dbReference type="SUPFAM" id="SSF55021">
    <property type="entry name" value="ACT-like"/>
    <property type="match status" value="1"/>
</dbReference>
<dbReference type="GO" id="GO:0046872">
    <property type="term" value="F:metal ion binding"/>
    <property type="evidence" value="ECO:0007669"/>
    <property type="project" value="UniProtKB-KW"/>
</dbReference>
<dbReference type="InterPro" id="IPR045865">
    <property type="entry name" value="ACT-like_dom_sf"/>
</dbReference>
<keyword evidence="14" id="KW-1185">Reference proteome</keyword>
<dbReference type="PANTHER" id="PTHR30182">
    <property type="entry name" value="L-SERINE DEHYDRATASE"/>
    <property type="match status" value="1"/>
</dbReference>
<evidence type="ECO:0000256" key="11">
    <source>
        <dbReference type="RuleBase" id="RU366059"/>
    </source>
</evidence>
<dbReference type="SUPFAM" id="SSF143548">
    <property type="entry name" value="Serine metabolism enzymes domain"/>
    <property type="match status" value="1"/>
</dbReference>
<comment type="cofactor">
    <cofactor evidence="1 11">
        <name>[4Fe-4S] cluster</name>
        <dbReference type="ChEBI" id="CHEBI:49883"/>
    </cofactor>
</comment>
<comment type="catalytic activity">
    <reaction evidence="10 11">
        <text>L-serine = pyruvate + NH4(+)</text>
        <dbReference type="Rhea" id="RHEA:19169"/>
        <dbReference type="ChEBI" id="CHEBI:15361"/>
        <dbReference type="ChEBI" id="CHEBI:28938"/>
        <dbReference type="ChEBI" id="CHEBI:33384"/>
        <dbReference type="EC" id="4.3.1.17"/>
    </reaction>
</comment>
<dbReference type="InterPro" id="IPR004643">
    <property type="entry name" value="Fe-S_L-Ser_bsu"/>
</dbReference>
<dbReference type="GO" id="GO:0006094">
    <property type="term" value="P:gluconeogenesis"/>
    <property type="evidence" value="ECO:0007669"/>
    <property type="project" value="UniProtKB-KW"/>
</dbReference>
<keyword evidence="5 11" id="KW-0004">4Fe-4S</keyword>
<dbReference type="EC" id="4.3.1.17" evidence="11"/>
<dbReference type="InterPro" id="IPR002912">
    <property type="entry name" value="ACT_dom"/>
</dbReference>
<evidence type="ECO:0000313" key="14">
    <source>
        <dbReference type="Proteomes" id="UP000055060"/>
    </source>
</evidence>
<evidence type="ECO:0000256" key="4">
    <source>
        <dbReference type="ARBA" id="ARBA00022432"/>
    </source>
</evidence>
<evidence type="ECO:0000256" key="1">
    <source>
        <dbReference type="ARBA" id="ARBA00001966"/>
    </source>
</evidence>
<sequence length="211" mass="22822">MVGPSSSHTAGAVRLGQVARSIFGEKPAEVLIELHGSFAETGRGHGTDRALVAGLLGLEPSDERIPDSFNLAREAGLKFTFQDADLGENQHPNTVRFTLTSSNQRMEITGASIGGGMIAITRLDGFPVNLTAEFETLLIVSEDRPGTINAVTGKLLEDHINVAFFNVARDQRGGQAIMIVETDQAVPDALVDYFQKLDWVHAVRKIARLKE</sequence>
<evidence type="ECO:0000256" key="10">
    <source>
        <dbReference type="ARBA" id="ARBA00049406"/>
    </source>
</evidence>
<keyword evidence="7 11" id="KW-0408">Iron</keyword>
<dbReference type="GO" id="GO:0051539">
    <property type="term" value="F:4 iron, 4 sulfur cluster binding"/>
    <property type="evidence" value="ECO:0007669"/>
    <property type="project" value="UniProtKB-UniRule"/>
</dbReference>
<dbReference type="PIRSF" id="PIRSF036692">
    <property type="entry name" value="SDH_B"/>
    <property type="match status" value="1"/>
</dbReference>
<dbReference type="InterPro" id="IPR005131">
    <property type="entry name" value="Ser_deHydtase_bsu"/>
</dbReference>
<dbReference type="STRING" id="360412.LARV_02327"/>
<protein>
    <recommendedName>
        <fullName evidence="11">L-serine dehydratase</fullName>
        <ecNumber evidence="11">4.3.1.17</ecNumber>
    </recommendedName>
</protein>
<evidence type="ECO:0000313" key="13">
    <source>
        <dbReference type="EMBL" id="GAP14554.1"/>
    </source>
</evidence>
<keyword evidence="8 11" id="KW-0411">Iron-sulfur</keyword>